<protein>
    <submittedName>
        <fullName evidence="2">Uncharacterized protein</fullName>
    </submittedName>
</protein>
<organism evidence="2 3">
    <name type="scientific">Daphnia pulex</name>
    <name type="common">Water flea</name>
    <dbReference type="NCBI Taxonomy" id="6669"/>
    <lineage>
        <taxon>Eukaryota</taxon>
        <taxon>Metazoa</taxon>
        <taxon>Ecdysozoa</taxon>
        <taxon>Arthropoda</taxon>
        <taxon>Crustacea</taxon>
        <taxon>Branchiopoda</taxon>
        <taxon>Diplostraca</taxon>
        <taxon>Cladocera</taxon>
        <taxon>Anomopoda</taxon>
        <taxon>Daphniidae</taxon>
        <taxon>Daphnia</taxon>
    </lineage>
</organism>
<keyword evidence="3" id="KW-1185">Reference proteome</keyword>
<dbReference type="InParanoid" id="E9G2L8"/>
<sequence>MLFEEIKHNSRKAQPFDILSRQPEEGKTHPQPRQPEEGKVAFSSHSKVAEIITPIHDNVNLQKEELTMAQC</sequence>
<gene>
    <name evidence="2" type="ORF">DAPPUDRAFT_237040</name>
</gene>
<accession>E9G2L8</accession>
<dbReference type="Proteomes" id="UP000000305">
    <property type="component" value="Unassembled WGS sequence"/>
</dbReference>
<dbReference type="PhylomeDB" id="E9G2L8"/>
<dbReference type="EMBL" id="GL732530">
    <property type="protein sequence ID" value="EFX86293.1"/>
    <property type="molecule type" value="Genomic_DNA"/>
</dbReference>
<feature type="compositionally biased region" description="Basic and acidic residues" evidence="1">
    <location>
        <begin position="22"/>
        <end position="39"/>
    </location>
</feature>
<dbReference type="AlphaFoldDB" id="E9G2L8"/>
<dbReference type="HOGENOM" id="CLU_2742640_0_0_1"/>
<evidence type="ECO:0000313" key="2">
    <source>
        <dbReference type="EMBL" id="EFX86293.1"/>
    </source>
</evidence>
<dbReference type="KEGG" id="dpx:DAPPUDRAFT_237040"/>
<proteinExistence type="predicted"/>
<feature type="region of interest" description="Disordered" evidence="1">
    <location>
        <begin position="1"/>
        <end position="43"/>
    </location>
</feature>
<evidence type="ECO:0000256" key="1">
    <source>
        <dbReference type="SAM" id="MobiDB-lite"/>
    </source>
</evidence>
<reference evidence="2 3" key="1">
    <citation type="journal article" date="2011" name="Science">
        <title>The ecoresponsive genome of Daphnia pulex.</title>
        <authorList>
            <person name="Colbourne J.K."/>
            <person name="Pfrender M.E."/>
            <person name="Gilbert D."/>
            <person name="Thomas W.K."/>
            <person name="Tucker A."/>
            <person name="Oakley T.H."/>
            <person name="Tokishita S."/>
            <person name="Aerts A."/>
            <person name="Arnold G.J."/>
            <person name="Basu M.K."/>
            <person name="Bauer D.J."/>
            <person name="Caceres C.E."/>
            <person name="Carmel L."/>
            <person name="Casola C."/>
            <person name="Choi J.H."/>
            <person name="Detter J.C."/>
            <person name="Dong Q."/>
            <person name="Dusheyko S."/>
            <person name="Eads B.D."/>
            <person name="Frohlich T."/>
            <person name="Geiler-Samerotte K.A."/>
            <person name="Gerlach D."/>
            <person name="Hatcher P."/>
            <person name="Jogdeo S."/>
            <person name="Krijgsveld J."/>
            <person name="Kriventseva E.V."/>
            <person name="Kultz D."/>
            <person name="Laforsch C."/>
            <person name="Lindquist E."/>
            <person name="Lopez J."/>
            <person name="Manak J.R."/>
            <person name="Muller J."/>
            <person name="Pangilinan J."/>
            <person name="Patwardhan R.P."/>
            <person name="Pitluck S."/>
            <person name="Pritham E.J."/>
            <person name="Rechtsteiner A."/>
            <person name="Rho M."/>
            <person name="Rogozin I.B."/>
            <person name="Sakarya O."/>
            <person name="Salamov A."/>
            <person name="Schaack S."/>
            <person name="Shapiro H."/>
            <person name="Shiga Y."/>
            <person name="Skalitzky C."/>
            <person name="Smith Z."/>
            <person name="Souvorov A."/>
            <person name="Sung W."/>
            <person name="Tang Z."/>
            <person name="Tsuchiya D."/>
            <person name="Tu H."/>
            <person name="Vos H."/>
            <person name="Wang M."/>
            <person name="Wolf Y.I."/>
            <person name="Yamagata H."/>
            <person name="Yamada T."/>
            <person name="Ye Y."/>
            <person name="Shaw J.R."/>
            <person name="Andrews J."/>
            <person name="Crease T.J."/>
            <person name="Tang H."/>
            <person name="Lucas S.M."/>
            <person name="Robertson H.M."/>
            <person name="Bork P."/>
            <person name="Koonin E.V."/>
            <person name="Zdobnov E.M."/>
            <person name="Grigoriev I.V."/>
            <person name="Lynch M."/>
            <person name="Boore J.L."/>
        </authorList>
    </citation>
    <scope>NUCLEOTIDE SEQUENCE [LARGE SCALE GENOMIC DNA]</scope>
</reference>
<name>E9G2L8_DAPPU</name>
<evidence type="ECO:0000313" key="3">
    <source>
        <dbReference type="Proteomes" id="UP000000305"/>
    </source>
</evidence>